<dbReference type="eggNOG" id="COG0631">
    <property type="taxonomic scope" value="Bacteria"/>
</dbReference>
<evidence type="ECO:0008006" key="3">
    <source>
        <dbReference type="Google" id="ProtNLM"/>
    </source>
</evidence>
<evidence type="ECO:0000313" key="1">
    <source>
        <dbReference type="EMBL" id="EGA90961.1"/>
    </source>
</evidence>
<dbReference type="AlphaFoldDB" id="E7RDF7"/>
<dbReference type="EMBL" id="AEPB01000008">
    <property type="protein sequence ID" value="EGA90961.1"/>
    <property type="molecule type" value="Genomic_DNA"/>
</dbReference>
<comment type="caution">
    <text evidence="1">The sequence shown here is derived from an EMBL/GenBank/DDBJ whole genome shotgun (WGS) entry which is preliminary data.</text>
</comment>
<dbReference type="Gene3D" id="3.60.40.10">
    <property type="entry name" value="PPM-type phosphatase domain"/>
    <property type="match status" value="1"/>
</dbReference>
<name>E7RDF7_9BACL</name>
<dbReference type="InterPro" id="IPR036457">
    <property type="entry name" value="PPM-type-like_dom_sf"/>
</dbReference>
<evidence type="ECO:0000313" key="2">
    <source>
        <dbReference type="Proteomes" id="UP000003052"/>
    </source>
</evidence>
<dbReference type="OrthoDB" id="7944398at2"/>
<gene>
    <name evidence="1" type="ORF">GPDM_02425</name>
</gene>
<accession>E7RDF7</accession>
<sequence length="271" mass="30879">MSNGLYNKEFSWVGSQSHYVDEIDVRQIQHVTMGRFGGNSTAGQYKNEDACLVWTNEKEDWEFVVLLDAHHSAESAELVIFTVNELKDVIQKNLKLPIKQAFEQTADTLLTTFESSDFKEACKKVQGETAVLCVVRKGKFLWWLSIGDCLLYLFHPELLALNETQQNHRSFYEWIGQVNTFELPVPCYSVGTKELRKGKNHILLTTDGLVECPNTNFWDSYEVGKPFETLSNKQGVLALLEEIKGKNVRDSTTILSWFINIDVDSTRPSNG</sequence>
<proteinExistence type="predicted"/>
<dbReference type="Proteomes" id="UP000003052">
    <property type="component" value="Unassembled WGS sequence"/>
</dbReference>
<reference evidence="1 2" key="1">
    <citation type="journal article" date="2011" name="J. Bacteriol.">
        <title>The Draft Genome of Planococcus donghaensis MPA1U2 Reveals Nonsporulation Pathways Controlled by a Conserved Spo0A Regulon.</title>
        <authorList>
            <person name="Pearson M.D."/>
            <person name="Noller H.F."/>
        </authorList>
    </citation>
    <scope>NUCLEOTIDE SEQUENCE [LARGE SCALE GENOMIC DNA]</scope>
    <source>
        <strain evidence="1 2">MPA1U2</strain>
    </source>
</reference>
<dbReference type="RefSeq" id="WP_008428577.1">
    <property type="nucleotide sequence ID" value="NZ_AEPB01000008.1"/>
</dbReference>
<organism evidence="1 2">
    <name type="scientific">Planococcus donghaensis MPA1U2</name>
    <dbReference type="NCBI Taxonomy" id="933115"/>
    <lineage>
        <taxon>Bacteria</taxon>
        <taxon>Bacillati</taxon>
        <taxon>Bacillota</taxon>
        <taxon>Bacilli</taxon>
        <taxon>Bacillales</taxon>
        <taxon>Caryophanaceae</taxon>
        <taxon>Planococcus</taxon>
    </lineage>
</organism>
<dbReference type="SUPFAM" id="SSF81606">
    <property type="entry name" value="PP2C-like"/>
    <property type="match status" value="1"/>
</dbReference>
<protein>
    <recommendedName>
        <fullName evidence="3">Protein phosphatase 2C domain-containing protein</fullName>
    </recommendedName>
</protein>